<protein>
    <recommendedName>
        <fullName evidence="6">Guanylate cyclase domain-containing protein</fullName>
    </recommendedName>
</protein>
<dbReference type="CDD" id="cd07302">
    <property type="entry name" value="CHD"/>
    <property type="match status" value="1"/>
</dbReference>
<dbReference type="GO" id="GO:0003824">
    <property type="term" value="F:catalytic activity"/>
    <property type="evidence" value="ECO:0007669"/>
    <property type="project" value="UniProtKB-ARBA"/>
</dbReference>
<dbReference type="InterPro" id="IPR029016">
    <property type="entry name" value="GAF-like_dom_sf"/>
</dbReference>
<dbReference type="SUPFAM" id="SSF55073">
    <property type="entry name" value="Nucleotide cyclase"/>
    <property type="match status" value="1"/>
</dbReference>
<dbReference type="GO" id="GO:0006171">
    <property type="term" value="P:cAMP biosynthetic process"/>
    <property type="evidence" value="ECO:0007669"/>
    <property type="project" value="TreeGrafter"/>
</dbReference>
<dbReference type="PROSITE" id="PS50125">
    <property type="entry name" value="GUANYLATE_CYCLASE_2"/>
    <property type="match status" value="1"/>
</dbReference>
<evidence type="ECO:0000256" key="5">
    <source>
        <dbReference type="ARBA" id="ARBA00023136"/>
    </source>
</evidence>
<proteinExistence type="predicted"/>
<evidence type="ECO:0000256" key="1">
    <source>
        <dbReference type="ARBA" id="ARBA00004196"/>
    </source>
</evidence>
<keyword evidence="8" id="KW-1185">Reference proteome</keyword>
<keyword evidence="5" id="KW-0472">Membrane</keyword>
<dbReference type="Gene3D" id="3.30.70.1230">
    <property type="entry name" value="Nucleotide cyclase"/>
    <property type="match status" value="1"/>
</dbReference>
<evidence type="ECO:0000313" key="8">
    <source>
        <dbReference type="Proteomes" id="UP001211065"/>
    </source>
</evidence>
<dbReference type="Proteomes" id="UP001211065">
    <property type="component" value="Unassembled WGS sequence"/>
</dbReference>
<dbReference type="GO" id="GO:0035556">
    <property type="term" value="P:intracellular signal transduction"/>
    <property type="evidence" value="ECO:0007669"/>
    <property type="project" value="InterPro"/>
</dbReference>
<keyword evidence="4" id="KW-1133">Transmembrane helix</keyword>
<dbReference type="Gene3D" id="3.30.450.40">
    <property type="match status" value="2"/>
</dbReference>
<dbReference type="InterPro" id="IPR050697">
    <property type="entry name" value="Adenylyl/Guanylyl_Cyclase_3/4"/>
</dbReference>
<dbReference type="EMBL" id="JADGJW010000206">
    <property type="protein sequence ID" value="KAJ3221833.1"/>
    <property type="molecule type" value="Genomic_DNA"/>
</dbReference>
<gene>
    <name evidence="7" type="ORF">HK099_003055</name>
</gene>
<dbReference type="PANTHER" id="PTHR43081">
    <property type="entry name" value="ADENYLATE CYCLASE, TERMINAL-DIFFERENTIATION SPECIFIC-RELATED"/>
    <property type="match status" value="1"/>
</dbReference>
<comment type="caution">
    <text evidence="7">The sequence shown here is derived from an EMBL/GenBank/DDBJ whole genome shotgun (WGS) entry which is preliminary data.</text>
</comment>
<evidence type="ECO:0000313" key="7">
    <source>
        <dbReference type="EMBL" id="KAJ3221833.1"/>
    </source>
</evidence>
<evidence type="ECO:0000256" key="4">
    <source>
        <dbReference type="ARBA" id="ARBA00022989"/>
    </source>
</evidence>
<accession>A0AAD5U6J6</accession>
<dbReference type="FunFam" id="3.30.70.1230:FF:000016">
    <property type="entry name" value="Adenylate/guanylate cyclase domain-containing protein"/>
    <property type="match status" value="1"/>
</dbReference>
<feature type="domain" description="Guanylate cyclase" evidence="6">
    <location>
        <begin position="1064"/>
        <end position="1196"/>
    </location>
</feature>
<comment type="subcellular location">
    <subcellularLocation>
        <location evidence="1">Cell envelope</location>
    </subcellularLocation>
</comment>
<organism evidence="7 8">
    <name type="scientific">Clydaea vesicula</name>
    <dbReference type="NCBI Taxonomy" id="447962"/>
    <lineage>
        <taxon>Eukaryota</taxon>
        <taxon>Fungi</taxon>
        <taxon>Fungi incertae sedis</taxon>
        <taxon>Chytridiomycota</taxon>
        <taxon>Chytridiomycota incertae sedis</taxon>
        <taxon>Chytridiomycetes</taxon>
        <taxon>Lobulomycetales</taxon>
        <taxon>Lobulomycetaceae</taxon>
        <taxon>Clydaea</taxon>
    </lineage>
</organism>
<dbReference type="Pfam" id="PF01590">
    <property type="entry name" value="GAF"/>
    <property type="match status" value="2"/>
</dbReference>
<evidence type="ECO:0000259" key="6">
    <source>
        <dbReference type="PROSITE" id="PS50125"/>
    </source>
</evidence>
<keyword evidence="2" id="KW-1003">Cell membrane</keyword>
<evidence type="ECO:0000256" key="2">
    <source>
        <dbReference type="ARBA" id="ARBA00022475"/>
    </source>
</evidence>
<dbReference type="Pfam" id="PF00211">
    <property type="entry name" value="Guanylate_cyc"/>
    <property type="match status" value="1"/>
</dbReference>
<dbReference type="SMART" id="SM00065">
    <property type="entry name" value="GAF"/>
    <property type="match status" value="2"/>
</dbReference>
<dbReference type="PANTHER" id="PTHR43081:SF1">
    <property type="entry name" value="ADENYLATE CYCLASE, TERMINAL-DIFFERENTIATION SPECIFIC"/>
    <property type="match status" value="1"/>
</dbReference>
<name>A0AAD5U6J6_9FUNG</name>
<reference evidence="7" key="1">
    <citation type="submission" date="2020-05" db="EMBL/GenBank/DDBJ databases">
        <title>Phylogenomic resolution of chytrid fungi.</title>
        <authorList>
            <person name="Stajich J.E."/>
            <person name="Amses K."/>
            <person name="Simmons R."/>
            <person name="Seto K."/>
            <person name="Myers J."/>
            <person name="Bonds A."/>
            <person name="Quandt C.A."/>
            <person name="Barry K."/>
            <person name="Liu P."/>
            <person name="Grigoriev I."/>
            <person name="Longcore J.E."/>
            <person name="James T.Y."/>
        </authorList>
    </citation>
    <scope>NUCLEOTIDE SEQUENCE</scope>
    <source>
        <strain evidence="7">JEL0476</strain>
    </source>
</reference>
<keyword evidence="3" id="KW-0812">Transmembrane</keyword>
<sequence length="1310" mass="145623">MPKTSNEKGLSEFELKNEYQAEFKGSFRKSKIRSQSSGLINFQNSVCCEQAKKGTKILPLSYDTTLGEIALGAAVEQEKKIIKKYVYSTFQSMKCNPSAAVSKIKINRNAIESQAENYKRLYTTNPTAPPSAGAVVHHSIQKHLSSPGIKRPISAKLRPKSAPASSLKQEVYEKEAGKPNSDKLNSIAGRLNETYQTYPPSLPGQIPPRIHQTTQIQIVRQRKSNIKNILNKNDPNNSQKLANSTSASIAVTAKKPISETLNSLTESIKENSNEIKKDKNILDETKKSKPSWAVAKEKIFGGEKSKYSQFRKVETALKHLSILTDTDVGEDEIRNSLEELIEASRFDSKFTSTTLYDSGAVNILLDLLPRISNNWELQYRASELLKLLADSNELTYFTIHKKNGIASLLQTIEVLGKGNEKRKIIIKTYICKKNSQVAIDNTQSKKSSPWAKVTQLANIVRLKQGSLLENKSAATSVVALNQNLSNKVPIISITEEEEDFEKIKNDYSVFHDPSSLVHGLLNNYFDPEFTQNLDRMDRNHKTQVINHLLSLFEKVDKILAATMYVSLEVDLIQAMEQIQWDATELVQAQSVKVYLLDEETKELYFPQEKENSSRSEEIRFLANTGIAGWSANNDETINIKSDASENELFDPEVDLFDNKGIEANSILCVPIKHPSGKVLGVLEAINKINSISTGVLAEKASTVNGEEENNNFFSEEDENLLKILSKQSGLVINNAHIYESMLQTQKKVQVLLDTTKSLGSTLNIDELIRMIMDSAKNLLTADRCSLFLADGPDNKSLLAHVQGPDSIQDIRINSNQGIAGYVFTSGESVNIPDAYSDSRFNPAIDKQTGYLTRNILCMPIKNVSGVSIGVTQMINKHSGPFGHEDESILGSFSAQAAVAIEKSYLFKQTEDIRNYLESILSSITSCVITLNESLQLMTINRDWVLNALNVGQDFMRANSILNWLGDSNPVFLDDINKVLNTNIPIYSAEYSLQSTTDKKTTKFVNYQIMPLIGNVTKGLVLVLEDISSEKRAIMTLGRYMSPALAKQVMEEDGSQLGGKRKKVAILFSDIRSFTSLTESMEPHMVVELLNHHFSDAVNAILAEQGILDKYIGDAVMAVFGVPFVNPDDSIHACNAALRMRASLKIANEFRVSNGLNPIKIGIGINTGMVLSGNIGSEKRMEFSCIGDAVNLASRIEGLTKNYNTSILITEYTKNETGDMFWTREIDTVVVTGRSNPVKIYELIGRKPSSLNASNTNFSLENVINTPHEEVLHQLPMNLEIAMSYYAKGLELYRSAMFMEAAENFNLAIGE</sequence>
<evidence type="ECO:0000256" key="3">
    <source>
        <dbReference type="ARBA" id="ARBA00022692"/>
    </source>
</evidence>
<dbReference type="InterPro" id="IPR029787">
    <property type="entry name" value="Nucleotide_cyclase"/>
</dbReference>
<dbReference type="InterPro" id="IPR003018">
    <property type="entry name" value="GAF"/>
</dbReference>
<dbReference type="InterPro" id="IPR001054">
    <property type="entry name" value="A/G_cyclase"/>
</dbReference>
<dbReference type="SMART" id="SM00044">
    <property type="entry name" value="CYCc"/>
    <property type="match status" value="1"/>
</dbReference>
<dbReference type="SUPFAM" id="SSF55781">
    <property type="entry name" value="GAF domain-like"/>
    <property type="match status" value="2"/>
</dbReference>